<dbReference type="SUPFAM" id="SSF53474">
    <property type="entry name" value="alpha/beta-Hydrolases"/>
    <property type="match status" value="1"/>
</dbReference>
<comment type="caution">
    <text evidence="4">The sequence shown here is derived from an EMBL/GenBank/DDBJ whole genome shotgun (WGS) entry which is preliminary data.</text>
</comment>
<evidence type="ECO:0000259" key="3">
    <source>
        <dbReference type="Pfam" id="PF07859"/>
    </source>
</evidence>
<proteinExistence type="inferred from homology"/>
<dbReference type="EMBL" id="JAEPRD010000005">
    <property type="protein sequence ID" value="KAG2212734.1"/>
    <property type="molecule type" value="Genomic_DNA"/>
</dbReference>
<keyword evidence="5" id="KW-1185">Reference proteome</keyword>
<dbReference type="GO" id="GO:0016787">
    <property type="term" value="F:hydrolase activity"/>
    <property type="evidence" value="ECO:0007669"/>
    <property type="project" value="UniProtKB-KW"/>
</dbReference>
<dbReference type="InterPro" id="IPR013094">
    <property type="entry name" value="AB_hydrolase_3"/>
</dbReference>
<evidence type="ECO:0000256" key="1">
    <source>
        <dbReference type="ARBA" id="ARBA00010515"/>
    </source>
</evidence>
<sequence>MYKPFPLTPQIIHLLKETYGLKTDEEAGQPAVFRDFVDTSSAMMSTAAEVEKQDMKIELGGIHVSISVLRPVRSGQKILPIILFLHGGGWVFGSYNSHRILTNQASHVQVLGIAYVPEVKYPVALEECYTTLCWLQQNAASIHATTEGLVVSGDSAGGNLSAALTILAKQRGNTGISFQVLYYPVLDVNFETESYIENRENAFLPRTTMQYVWEAYLETNDQSTLATAVPMVYDEFEGLPPALIITAERDVLRSEGEAYGKKLSTAGVDTVCVRYVGIGHGFLTMPFLQSQAHAAIAQTVHVIKSHWNSFESKL</sequence>
<dbReference type="InterPro" id="IPR029058">
    <property type="entry name" value="AB_hydrolase_fold"/>
</dbReference>
<name>A0A8H7RKQ1_9FUNG</name>
<dbReference type="PANTHER" id="PTHR48081">
    <property type="entry name" value="AB HYDROLASE SUPERFAMILY PROTEIN C4A8.06C"/>
    <property type="match status" value="1"/>
</dbReference>
<dbReference type="Gene3D" id="3.40.50.1820">
    <property type="entry name" value="alpha/beta hydrolase"/>
    <property type="match status" value="1"/>
</dbReference>
<gene>
    <name evidence="4" type="ORF">INT47_000711</name>
</gene>
<feature type="domain" description="Alpha/beta hydrolase fold-3" evidence="3">
    <location>
        <begin position="82"/>
        <end position="283"/>
    </location>
</feature>
<protein>
    <recommendedName>
        <fullName evidence="3">Alpha/beta hydrolase fold-3 domain-containing protein</fullName>
    </recommendedName>
</protein>
<dbReference type="PANTHER" id="PTHR48081:SF8">
    <property type="entry name" value="ALPHA_BETA HYDROLASE FOLD-3 DOMAIN-CONTAINING PROTEIN-RELATED"/>
    <property type="match status" value="1"/>
</dbReference>
<accession>A0A8H7RKQ1</accession>
<dbReference type="Proteomes" id="UP000603453">
    <property type="component" value="Unassembled WGS sequence"/>
</dbReference>
<dbReference type="OrthoDB" id="408631at2759"/>
<organism evidence="4 5">
    <name type="scientific">Mucor saturninus</name>
    <dbReference type="NCBI Taxonomy" id="64648"/>
    <lineage>
        <taxon>Eukaryota</taxon>
        <taxon>Fungi</taxon>
        <taxon>Fungi incertae sedis</taxon>
        <taxon>Mucoromycota</taxon>
        <taxon>Mucoromycotina</taxon>
        <taxon>Mucoromycetes</taxon>
        <taxon>Mucorales</taxon>
        <taxon>Mucorineae</taxon>
        <taxon>Mucoraceae</taxon>
        <taxon>Mucor</taxon>
    </lineage>
</organism>
<evidence type="ECO:0000313" key="4">
    <source>
        <dbReference type="EMBL" id="KAG2212734.1"/>
    </source>
</evidence>
<dbReference type="Pfam" id="PF07859">
    <property type="entry name" value="Abhydrolase_3"/>
    <property type="match status" value="1"/>
</dbReference>
<reference evidence="4" key="1">
    <citation type="submission" date="2020-12" db="EMBL/GenBank/DDBJ databases">
        <title>Metabolic potential, ecology and presence of endohyphal bacteria is reflected in genomic diversity of Mucoromycotina.</title>
        <authorList>
            <person name="Muszewska A."/>
            <person name="Okrasinska A."/>
            <person name="Steczkiewicz K."/>
            <person name="Drgas O."/>
            <person name="Orlowska M."/>
            <person name="Perlinska-Lenart U."/>
            <person name="Aleksandrzak-Piekarczyk T."/>
            <person name="Szatraj K."/>
            <person name="Zielenkiewicz U."/>
            <person name="Pilsyk S."/>
            <person name="Malc E."/>
            <person name="Mieczkowski P."/>
            <person name="Kruszewska J.S."/>
            <person name="Biernat P."/>
            <person name="Pawlowska J."/>
        </authorList>
    </citation>
    <scope>NUCLEOTIDE SEQUENCE</scope>
    <source>
        <strain evidence="4">WA0000017839</strain>
    </source>
</reference>
<comment type="similarity">
    <text evidence="1">Belongs to the 'GDXG' lipolytic enzyme family.</text>
</comment>
<dbReference type="PROSITE" id="PS01173">
    <property type="entry name" value="LIPASE_GDXG_HIS"/>
    <property type="match status" value="1"/>
</dbReference>
<keyword evidence="2" id="KW-0378">Hydrolase</keyword>
<evidence type="ECO:0000256" key="2">
    <source>
        <dbReference type="ARBA" id="ARBA00022801"/>
    </source>
</evidence>
<evidence type="ECO:0000313" key="5">
    <source>
        <dbReference type="Proteomes" id="UP000603453"/>
    </source>
</evidence>
<dbReference type="InterPro" id="IPR002168">
    <property type="entry name" value="Lipase_GDXG_HIS_AS"/>
</dbReference>
<dbReference type="InterPro" id="IPR050300">
    <property type="entry name" value="GDXG_lipolytic_enzyme"/>
</dbReference>
<dbReference type="AlphaFoldDB" id="A0A8H7RKQ1"/>